<dbReference type="AlphaFoldDB" id="A0A2G5C0S1"/>
<evidence type="ECO:0000313" key="4">
    <source>
        <dbReference type="Proteomes" id="UP000230069"/>
    </source>
</evidence>
<gene>
    <name evidence="3" type="ORF">AQUCO_15600004v1</name>
</gene>
<dbReference type="Pfam" id="PF08646">
    <property type="entry name" value="Rep_fac-A_C"/>
    <property type="match status" value="1"/>
</dbReference>
<dbReference type="SUPFAM" id="SSF50249">
    <property type="entry name" value="Nucleic acid-binding proteins"/>
    <property type="match status" value="1"/>
</dbReference>
<reference evidence="3 4" key="1">
    <citation type="submission" date="2017-09" db="EMBL/GenBank/DDBJ databases">
        <title>WGS assembly of Aquilegia coerulea Goldsmith.</title>
        <authorList>
            <person name="Hodges S."/>
            <person name="Kramer E."/>
            <person name="Nordborg M."/>
            <person name="Tomkins J."/>
            <person name="Borevitz J."/>
            <person name="Derieg N."/>
            <person name="Yan J."/>
            <person name="Mihaltcheva S."/>
            <person name="Hayes R.D."/>
            <person name="Rokhsar D."/>
        </authorList>
    </citation>
    <scope>NUCLEOTIDE SEQUENCE [LARGE SCALE GENOMIC DNA]</scope>
    <source>
        <strain evidence="4">cv. Goldsmith</strain>
    </source>
</reference>
<evidence type="ECO:0000313" key="3">
    <source>
        <dbReference type="EMBL" id="PIA24889.1"/>
    </source>
</evidence>
<dbReference type="Proteomes" id="UP000230069">
    <property type="component" value="Unassembled WGS sequence"/>
</dbReference>
<organism evidence="3 4">
    <name type="scientific">Aquilegia coerulea</name>
    <name type="common">Rocky mountain columbine</name>
    <dbReference type="NCBI Taxonomy" id="218851"/>
    <lineage>
        <taxon>Eukaryota</taxon>
        <taxon>Viridiplantae</taxon>
        <taxon>Streptophyta</taxon>
        <taxon>Embryophyta</taxon>
        <taxon>Tracheophyta</taxon>
        <taxon>Spermatophyta</taxon>
        <taxon>Magnoliopsida</taxon>
        <taxon>Ranunculales</taxon>
        <taxon>Ranunculaceae</taxon>
        <taxon>Thalictroideae</taxon>
        <taxon>Aquilegia</taxon>
    </lineage>
</organism>
<proteinExistence type="predicted"/>
<sequence length="147" mass="16821">MLVHIICRYKLIMDVEDETGGALITGFGESIKNLMGINVEDMMQISFQPNGVEQIERLFDLLVGKTTTFLIQIKDWNFENSDATSYTAIMITTIPEIKILSEKLLKTHQLGPHTPVKKERKTVINLDDDPEEMSNKKQKKIKQEPED</sequence>
<name>A0A2G5C0S1_AQUCA</name>
<dbReference type="OrthoDB" id="1090048at2759"/>
<dbReference type="InterPro" id="IPR013955">
    <property type="entry name" value="Rep_factor-A_C"/>
</dbReference>
<dbReference type="InParanoid" id="A0A2G5C0S1"/>
<feature type="domain" description="Replication factor A C-terminal" evidence="2">
    <location>
        <begin position="7"/>
        <end position="93"/>
    </location>
</feature>
<accession>A0A2G5C0S1</accession>
<evidence type="ECO:0000256" key="1">
    <source>
        <dbReference type="SAM" id="MobiDB-lite"/>
    </source>
</evidence>
<protein>
    <recommendedName>
        <fullName evidence="2">Replication factor A C-terminal domain-containing protein</fullName>
    </recommendedName>
</protein>
<dbReference type="Gene3D" id="2.40.50.140">
    <property type="entry name" value="Nucleic acid-binding proteins"/>
    <property type="match status" value="1"/>
</dbReference>
<feature type="region of interest" description="Disordered" evidence="1">
    <location>
        <begin position="111"/>
        <end position="147"/>
    </location>
</feature>
<dbReference type="EMBL" id="KZ305161">
    <property type="protein sequence ID" value="PIA24889.1"/>
    <property type="molecule type" value="Genomic_DNA"/>
</dbReference>
<keyword evidence="4" id="KW-1185">Reference proteome</keyword>
<evidence type="ECO:0000259" key="2">
    <source>
        <dbReference type="Pfam" id="PF08646"/>
    </source>
</evidence>
<dbReference type="InterPro" id="IPR012340">
    <property type="entry name" value="NA-bd_OB-fold"/>
</dbReference>